<sequence>MTPEKQTRLVHRPGKAATDLVGASSSQNAKRQKQRQRSNDIMASTVPVHPHLKPDITWLVSLPRRLQTPEERRRTELFRLETIELLELTAPHFSHPFNRFIPAYHHHFGRQCRVSDYGCNKLVDLIELIPDCVQVRLYGPF</sequence>
<organism evidence="3 4">
    <name type="scientific">Protopolystoma xenopodis</name>
    <dbReference type="NCBI Taxonomy" id="117903"/>
    <lineage>
        <taxon>Eukaryota</taxon>
        <taxon>Metazoa</taxon>
        <taxon>Spiralia</taxon>
        <taxon>Lophotrochozoa</taxon>
        <taxon>Platyhelminthes</taxon>
        <taxon>Monogenea</taxon>
        <taxon>Polyopisthocotylea</taxon>
        <taxon>Polystomatidea</taxon>
        <taxon>Polystomatidae</taxon>
        <taxon>Protopolystoma</taxon>
    </lineage>
</organism>
<dbReference type="InterPro" id="IPR025605">
    <property type="entry name" value="OST-HTH/LOTUS_dom"/>
</dbReference>
<dbReference type="EMBL" id="CAAALY010036803">
    <property type="protein sequence ID" value="VEL18389.1"/>
    <property type="molecule type" value="Genomic_DNA"/>
</dbReference>
<accession>A0A3S5AEC2</accession>
<dbReference type="PROSITE" id="PS51644">
    <property type="entry name" value="HTH_OST"/>
    <property type="match status" value="1"/>
</dbReference>
<gene>
    <name evidence="3" type="ORF">PXEA_LOCUS11829</name>
</gene>
<keyword evidence="4" id="KW-1185">Reference proteome</keyword>
<dbReference type="AlphaFoldDB" id="A0A3S5AEC2"/>
<name>A0A3S5AEC2_9PLAT</name>
<dbReference type="Gene3D" id="3.30.420.610">
    <property type="entry name" value="LOTUS domain-like"/>
    <property type="match status" value="1"/>
</dbReference>
<dbReference type="Proteomes" id="UP000784294">
    <property type="component" value="Unassembled WGS sequence"/>
</dbReference>
<dbReference type="OrthoDB" id="549353at2759"/>
<feature type="region of interest" description="Disordered" evidence="1">
    <location>
        <begin position="1"/>
        <end position="46"/>
    </location>
</feature>
<evidence type="ECO:0000259" key="2">
    <source>
        <dbReference type="PROSITE" id="PS51644"/>
    </source>
</evidence>
<dbReference type="InterPro" id="IPR041966">
    <property type="entry name" value="LOTUS-like"/>
</dbReference>
<reference evidence="3" key="1">
    <citation type="submission" date="2018-11" db="EMBL/GenBank/DDBJ databases">
        <authorList>
            <consortium name="Pathogen Informatics"/>
        </authorList>
    </citation>
    <scope>NUCLEOTIDE SEQUENCE</scope>
</reference>
<comment type="caution">
    <text evidence="3">The sequence shown here is derived from an EMBL/GenBank/DDBJ whole genome shotgun (WGS) entry which is preliminary data.</text>
</comment>
<dbReference type="Pfam" id="PF12872">
    <property type="entry name" value="OST-HTH"/>
    <property type="match status" value="1"/>
</dbReference>
<evidence type="ECO:0000313" key="4">
    <source>
        <dbReference type="Proteomes" id="UP000784294"/>
    </source>
</evidence>
<evidence type="ECO:0000256" key="1">
    <source>
        <dbReference type="SAM" id="MobiDB-lite"/>
    </source>
</evidence>
<proteinExistence type="predicted"/>
<feature type="domain" description="HTH OST-type" evidence="2">
    <location>
        <begin position="74"/>
        <end position="141"/>
    </location>
</feature>
<evidence type="ECO:0000313" key="3">
    <source>
        <dbReference type="EMBL" id="VEL18389.1"/>
    </source>
</evidence>
<protein>
    <recommendedName>
        <fullName evidence="2">HTH OST-type domain-containing protein</fullName>
    </recommendedName>
</protein>